<feature type="domain" description="DDE-1" evidence="1">
    <location>
        <begin position="1"/>
        <end position="115"/>
    </location>
</feature>
<dbReference type="AlphaFoldDB" id="A0AAD7WAK8"/>
<comment type="caution">
    <text evidence="2">The sequence shown here is derived from an EMBL/GenBank/DDBJ whole genome shotgun (WGS) entry which is preliminary data.</text>
</comment>
<dbReference type="Pfam" id="PF03184">
    <property type="entry name" value="DDE_1"/>
    <property type="match status" value="1"/>
</dbReference>
<sequence>MVIFKGKRLRAEWLHRCPGNITVRMSENGWINADLFLAWGQMFVQSLPKDDPRPHILLLAGHSSHVYNLKFLNLMKSRNVHILCYPSHTTHVLQPADKALFRSLKHHWDQEGRKWTRMMAGQKLPKSEFFCFPPGMGKGCHLGKCSGRFHRDRDVPSE</sequence>
<dbReference type="Proteomes" id="UP001221898">
    <property type="component" value="Unassembled WGS sequence"/>
</dbReference>
<evidence type="ECO:0000313" key="2">
    <source>
        <dbReference type="EMBL" id="KAJ8389535.1"/>
    </source>
</evidence>
<dbReference type="GO" id="GO:0003676">
    <property type="term" value="F:nucleic acid binding"/>
    <property type="evidence" value="ECO:0007669"/>
    <property type="project" value="InterPro"/>
</dbReference>
<organism evidence="2 3">
    <name type="scientific">Aldrovandia affinis</name>
    <dbReference type="NCBI Taxonomy" id="143900"/>
    <lineage>
        <taxon>Eukaryota</taxon>
        <taxon>Metazoa</taxon>
        <taxon>Chordata</taxon>
        <taxon>Craniata</taxon>
        <taxon>Vertebrata</taxon>
        <taxon>Euteleostomi</taxon>
        <taxon>Actinopterygii</taxon>
        <taxon>Neopterygii</taxon>
        <taxon>Teleostei</taxon>
        <taxon>Notacanthiformes</taxon>
        <taxon>Halosauridae</taxon>
        <taxon>Aldrovandia</taxon>
    </lineage>
</organism>
<reference evidence="2" key="1">
    <citation type="journal article" date="2023" name="Science">
        <title>Genome structures resolve the early diversification of teleost fishes.</title>
        <authorList>
            <person name="Parey E."/>
            <person name="Louis A."/>
            <person name="Montfort J."/>
            <person name="Bouchez O."/>
            <person name="Roques C."/>
            <person name="Iampietro C."/>
            <person name="Lluch J."/>
            <person name="Castinel A."/>
            <person name="Donnadieu C."/>
            <person name="Desvignes T."/>
            <person name="Floi Bucao C."/>
            <person name="Jouanno E."/>
            <person name="Wen M."/>
            <person name="Mejri S."/>
            <person name="Dirks R."/>
            <person name="Jansen H."/>
            <person name="Henkel C."/>
            <person name="Chen W.J."/>
            <person name="Zahm M."/>
            <person name="Cabau C."/>
            <person name="Klopp C."/>
            <person name="Thompson A.W."/>
            <person name="Robinson-Rechavi M."/>
            <person name="Braasch I."/>
            <person name="Lecointre G."/>
            <person name="Bobe J."/>
            <person name="Postlethwait J.H."/>
            <person name="Berthelot C."/>
            <person name="Roest Crollius H."/>
            <person name="Guiguen Y."/>
        </authorList>
    </citation>
    <scope>NUCLEOTIDE SEQUENCE</scope>
    <source>
        <strain evidence="2">NC1722</strain>
    </source>
</reference>
<evidence type="ECO:0000259" key="1">
    <source>
        <dbReference type="Pfam" id="PF03184"/>
    </source>
</evidence>
<protein>
    <recommendedName>
        <fullName evidence="1">DDE-1 domain-containing protein</fullName>
    </recommendedName>
</protein>
<name>A0AAD7WAK8_9TELE</name>
<evidence type="ECO:0000313" key="3">
    <source>
        <dbReference type="Proteomes" id="UP001221898"/>
    </source>
</evidence>
<dbReference type="EMBL" id="JAINUG010000181">
    <property type="protein sequence ID" value="KAJ8389535.1"/>
    <property type="molecule type" value="Genomic_DNA"/>
</dbReference>
<keyword evidence="3" id="KW-1185">Reference proteome</keyword>
<gene>
    <name evidence="2" type="ORF">AAFF_G00119250</name>
</gene>
<accession>A0AAD7WAK8</accession>
<proteinExistence type="predicted"/>
<dbReference type="InterPro" id="IPR004875">
    <property type="entry name" value="DDE_SF_endonuclease_dom"/>
</dbReference>